<evidence type="ECO:0000256" key="1">
    <source>
        <dbReference type="ARBA" id="ARBA00001798"/>
    </source>
</evidence>
<dbReference type="SUPFAM" id="SSF54495">
    <property type="entry name" value="UBC-like"/>
    <property type="match status" value="1"/>
</dbReference>
<dbReference type="CDD" id="cd23820">
    <property type="entry name" value="RWD_RNF14"/>
    <property type="match status" value="1"/>
</dbReference>
<feature type="domain" description="RING-type" evidence="14">
    <location>
        <begin position="200"/>
        <end position="422"/>
    </location>
</feature>
<comment type="catalytic activity">
    <reaction evidence="1">
        <text>[E2 ubiquitin-conjugating enzyme]-S-ubiquitinyl-L-cysteine + [acceptor protein]-L-lysine = [E2 ubiquitin-conjugating enzyme]-L-cysteine + [acceptor protein]-N(6)-ubiquitinyl-L-lysine.</text>
        <dbReference type="EC" id="2.3.2.31"/>
    </reaction>
</comment>
<dbReference type="InterPro" id="IPR044066">
    <property type="entry name" value="TRIAD_supradom"/>
</dbReference>
<dbReference type="PROSITE" id="PS50089">
    <property type="entry name" value="ZF_RING_2"/>
    <property type="match status" value="1"/>
</dbReference>
<evidence type="ECO:0000256" key="5">
    <source>
        <dbReference type="ARBA" id="ARBA00022723"/>
    </source>
</evidence>
<dbReference type="InterPro" id="IPR047548">
    <property type="entry name" value="Rcat_RBR_RNF14"/>
</dbReference>
<dbReference type="InterPro" id="IPR031127">
    <property type="entry name" value="E3_UB_ligase_RBR"/>
</dbReference>
<dbReference type="GO" id="GO:0008270">
    <property type="term" value="F:zinc ion binding"/>
    <property type="evidence" value="ECO:0007669"/>
    <property type="project" value="UniProtKB-KW"/>
</dbReference>
<dbReference type="PANTHER" id="PTHR11685">
    <property type="entry name" value="RBR FAMILY RING FINGER AND IBR DOMAIN-CONTAINING"/>
    <property type="match status" value="1"/>
</dbReference>
<evidence type="ECO:0000256" key="2">
    <source>
        <dbReference type="ARBA" id="ARBA00004906"/>
    </source>
</evidence>
<dbReference type="SUPFAM" id="SSF57850">
    <property type="entry name" value="RING/U-box"/>
    <property type="match status" value="3"/>
</dbReference>
<dbReference type="Pfam" id="PF26200">
    <property type="entry name" value="Rcat_RNF216"/>
    <property type="match status" value="1"/>
</dbReference>
<dbReference type="InterPro" id="IPR013083">
    <property type="entry name" value="Znf_RING/FYVE/PHD"/>
</dbReference>
<dbReference type="GO" id="GO:0061630">
    <property type="term" value="F:ubiquitin protein ligase activity"/>
    <property type="evidence" value="ECO:0007669"/>
    <property type="project" value="UniProtKB-EC"/>
</dbReference>
<keyword evidence="5" id="KW-0479">Metal-binding</keyword>
<accession>A0A8E0VEW8</accession>
<dbReference type="PROSITE" id="PS50908">
    <property type="entry name" value="RWD"/>
    <property type="match status" value="1"/>
</dbReference>
<dbReference type="Gene3D" id="3.30.40.10">
    <property type="entry name" value="Zinc/RING finger domain, C3HC4 (zinc finger)"/>
    <property type="match status" value="1"/>
</dbReference>
<evidence type="ECO:0000256" key="4">
    <source>
        <dbReference type="ARBA" id="ARBA00022679"/>
    </source>
</evidence>
<dbReference type="OrthoDB" id="1431934at2759"/>
<dbReference type="AlphaFoldDB" id="A0A8E0VEW8"/>
<evidence type="ECO:0000256" key="10">
    <source>
        <dbReference type="ARBA" id="ARBA00044508"/>
    </source>
</evidence>
<evidence type="ECO:0000256" key="8">
    <source>
        <dbReference type="ARBA" id="ARBA00022786"/>
    </source>
</evidence>
<gene>
    <name evidence="15" type="ORF">FBUS_03893</name>
</gene>
<sequence>MNNIEIQDAEMDCLLCTFRASDPSVSLNYSRTKRRGTFNINSSLGCKIYLPKINTTLRTRNDFLRLDGGAEYYEVTQLPPLYLNFSLPREYPGCPPNTFGPDFFLTSEWLPKSLLHNLNDQLNQVVAENSGEPVLWLLVEAVQTGLSTFMENWRSPGKTYVDLQRFYEQHRWEMPLSYTAYCDFLVSHNDDHLDMEFQRGFWDCSICAETLQGIYFFRFPKCRHRFCRDCVRQSFKLAIEDGLMSSRIACLECDEDAGQYEVRSLLPDDWYTRYVNLTLKHGLSLMRDVVTCPRPGCEAVVILDDETLGRCPQCELAFCPFCLKTYHGTVRCPAMPSRERENRLSPDELERLRKEEAETERFLKNETRSCPGCCAPCMKISGCNKMTCVYCGAYFCWLCGNQIFSLGNPYEHFRNGGCGGRLFENMIL</sequence>
<keyword evidence="4" id="KW-0808">Transferase</keyword>
<dbReference type="GO" id="GO:0016567">
    <property type="term" value="P:protein ubiquitination"/>
    <property type="evidence" value="ECO:0007669"/>
    <property type="project" value="InterPro"/>
</dbReference>
<keyword evidence="8" id="KW-0833">Ubl conjugation pathway</keyword>
<dbReference type="SMART" id="SM00184">
    <property type="entry name" value="RING"/>
    <property type="match status" value="1"/>
</dbReference>
<keyword evidence="7 11" id="KW-0863">Zinc-finger</keyword>
<dbReference type="CDD" id="cd20354">
    <property type="entry name" value="Rcat_RBR_RNF14"/>
    <property type="match status" value="1"/>
</dbReference>
<evidence type="ECO:0000256" key="7">
    <source>
        <dbReference type="ARBA" id="ARBA00022771"/>
    </source>
</evidence>
<dbReference type="EMBL" id="LUCM01011144">
    <property type="protein sequence ID" value="KAA0184373.1"/>
    <property type="molecule type" value="Genomic_DNA"/>
</dbReference>
<keyword evidence="15" id="KW-0675">Receptor</keyword>
<protein>
    <recommendedName>
        <fullName evidence="3">RBR-type E3 ubiquitin transferase</fullName>
        <ecNumber evidence="3">2.3.2.31</ecNumber>
    </recommendedName>
</protein>
<reference evidence="15" key="1">
    <citation type="submission" date="2019-05" db="EMBL/GenBank/DDBJ databases">
        <title>Annotation for the trematode Fasciolopsis buski.</title>
        <authorList>
            <person name="Choi Y.-J."/>
        </authorList>
    </citation>
    <scope>NUCLEOTIDE SEQUENCE</scope>
    <source>
        <strain evidence="15">HT</strain>
        <tissue evidence="15">Whole worm</tissue>
    </source>
</reference>
<evidence type="ECO:0000259" key="13">
    <source>
        <dbReference type="PROSITE" id="PS50908"/>
    </source>
</evidence>
<comment type="pathway">
    <text evidence="2">Protein modification; protein ubiquitination.</text>
</comment>
<dbReference type="InterPro" id="IPR002867">
    <property type="entry name" value="IBR_dom"/>
</dbReference>
<evidence type="ECO:0000256" key="6">
    <source>
        <dbReference type="ARBA" id="ARBA00022737"/>
    </source>
</evidence>
<feature type="domain" description="RWD" evidence="13">
    <location>
        <begin position="9"/>
        <end position="149"/>
    </location>
</feature>
<evidence type="ECO:0000313" key="15">
    <source>
        <dbReference type="EMBL" id="KAA0184373.1"/>
    </source>
</evidence>
<dbReference type="Proteomes" id="UP000728185">
    <property type="component" value="Unassembled WGS sequence"/>
</dbReference>
<comment type="similarity">
    <text evidence="10">Belongs to the RBR family. RNF14 subfamily.</text>
</comment>
<comment type="caution">
    <text evidence="15">The sequence shown here is derived from an EMBL/GenBank/DDBJ whole genome shotgun (WGS) entry which is preliminary data.</text>
</comment>
<evidence type="ECO:0000313" key="16">
    <source>
        <dbReference type="Proteomes" id="UP000728185"/>
    </source>
</evidence>
<dbReference type="Pfam" id="PF05773">
    <property type="entry name" value="RWD"/>
    <property type="match status" value="1"/>
</dbReference>
<dbReference type="Gene3D" id="1.20.120.1750">
    <property type="match status" value="1"/>
</dbReference>
<dbReference type="EC" id="2.3.2.31" evidence="3"/>
<dbReference type="InterPro" id="IPR006575">
    <property type="entry name" value="RWD_dom"/>
</dbReference>
<proteinExistence type="inferred from homology"/>
<keyword evidence="6" id="KW-0677">Repeat</keyword>
<dbReference type="Gene3D" id="3.10.110.10">
    <property type="entry name" value="Ubiquitin Conjugating Enzyme"/>
    <property type="match status" value="1"/>
</dbReference>
<keyword evidence="16" id="KW-1185">Reference proteome</keyword>
<dbReference type="CDD" id="cd20341">
    <property type="entry name" value="BRcat_RBR_RNF14"/>
    <property type="match status" value="1"/>
</dbReference>
<dbReference type="InterPro" id="IPR001841">
    <property type="entry name" value="Znf_RING"/>
</dbReference>
<evidence type="ECO:0000256" key="11">
    <source>
        <dbReference type="PROSITE-ProRule" id="PRU00175"/>
    </source>
</evidence>
<dbReference type="PROSITE" id="PS51873">
    <property type="entry name" value="TRIAD"/>
    <property type="match status" value="1"/>
</dbReference>
<dbReference type="InterPro" id="IPR017907">
    <property type="entry name" value="Znf_RING_CS"/>
</dbReference>
<evidence type="ECO:0000256" key="3">
    <source>
        <dbReference type="ARBA" id="ARBA00012251"/>
    </source>
</evidence>
<dbReference type="InterPro" id="IPR016135">
    <property type="entry name" value="UBQ-conjugating_enzyme/RWD"/>
</dbReference>
<feature type="domain" description="RING-type" evidence="12">
    <location>
        <begin position="204"/>
        <end position="254"/>
    </location>
</feature>
<evidence type="ECO:0000259" key="12">
    <source>
        <dbReference type="PROSITE" id="PS50089"/>
    </source>
</evidence>
<keyword evidence="9" id="KW-0862">Zinc</keyword>
<organism evidence="15 16">
    <name type="scientific">Fasciolopsis buskii</name>
    <dbReference type="NCBI Taxonomy" id="27845"/>
    <lineage>
        <taxon>Eukaryota</taxon>
        <taxon>Metazoa</taxon>
        <taxon>Spiralia</taxon>
        <taxon>Lophotrochozoa</taxon>
        <taxon>Platyhelminthes</taxon>
        <taxon>Trematoda</taxon>
        <taxon>Digenea</taxon>
        <taxon>Plagiorchiida</taxon>
        <taxon>Echinostomata</taxon>
        <taxon>Echinostomatoidea</taxon>
        <taxon>Fasciolidae</taxon>
        <taxon>Fasciolopsis</taxon>
    </lineage>
</organism>
<dbReference type="FunFam" id="3.30.40.10:FF:000137">
    <property type="entry name" value="RanBP-type and C3HC4-type zinc finger-containing protein 1"/>
    <property type="match status" value="1"/>
</dbReference>
<dbReference type="SMART" id="SM00647">
    <property type="entry name" value="IBR"/>
    <property type="match status" value="2"/>
</dbReference>
<evidence type="ECO:0000259" key="14">
    <source>
        <dbReference type="PROSITE" id="PS51873"/>
    </source>
</evidence>
<name>A0A8E0VEW8_9TREM</name>
<evidence type="ECO:0000256" key="9">
    <source>
        <dbReference type="ARBA" id="ARBA00022833"/>
    </source>
</evidence>
<dbReference type="PROSITE" id="PS00518">
    <property type="entry name" value="ZF_RING_1"/>
    <property type="match status" value="1"/>
</dbReference>
<dbReference type="Pfam" id="PF01485">
    <property type="entry name" value="IBR"/>
    <property type="match status" value="1"/>
</dbReference>